<reference evidence="1 2" key="1">
    <citation type="submission" date="2016-10" db="EMBL/GenBank/DDBJ databases">
        <authorList>
            <person name="de Groot N.N."/>
        </authorList>
    </citation>
    <scope>NUCLEOTIDE SEQUENCE [LARGE SCALE GENOMIC DNA]</scope>
    <source>
        <strain evidence="1 2">DSM 45434</strain>
    </source>
</reference>
<proteinExistence type="predicted"/>
<keyword evidence="2" id="KW-1185">Reference proteome</keyword>
<dbReference type="AlphaFoldDB" id="A0A1H1LQ63"/>
<name>A0A1H1LQ63_9CORY</name>
<gene>
    <name evidence="1" type="ORF">SAMN04488539_0299</name>
</gene>
<evidence type="ECO:0000313" key="1">
    <source>
        <dbReference type="EMBL" id="SDR76691.1"/>
    </source>
</evidence>
<dbReference type="eggNOG" id="ENOG5032RIQ">
    <property type="taxonomic scope" value="Bacteria"/>
</dbReference>
<dbReference type="RefSeq" id="WP_019193338.1">
    <property type="nucleotide sequence ID" value="NZ_LT629765.1"/>
</dbReference>
<protein>
    <submittedName>
        <fullName evidence="1">Phage minor capsid protein 2</fullName>
    </submittedName>
</protein>
<organism evidence="1 2">
    <name type="scientific">Corynebacterium timonense</name>
    <dbReference type="NCBI Taxonomy" id="441500"/>
    <lineage>
        <taxon>Bacteria</taxon>
        <taxon>Bacillati</taxon>
        <taxon>Actinomycetota</taxon>
        <taxon>Actinomycetes</taxon>
        <taxon>Mycobacteriales</taxon>
        <taxon>Corynebacteriaceae</taxon>
        <taxon>Corynebacterium</taxon>
    </lineage>
</organism>
<dbReference type="OrthoDB" id="3197444at2"/>
<sequence>MYDPDVLDKIGDSITGIYERAELYLIRVIRDALLRTGDEPEWAMDQLLAIRQERRRIQSLRAVLDRQVTEAWPEVVDAAYLAGVAQAERELGEIERAGFFESAPGTTPVNDAAVTALAMEGIVATRQVNAGILRRTEDAWRRIVSEATGYTTTGAMTIQQATQRAFTRMAREGMGFYVDSRGRKWGLDTYASMAVRTATTRALLAGHTDTMIDRGIDLVVVSSHPRPAPVCAPYERQVLSLTGKHAPGTHRIGDSIVRVKATMAQAERAGLHHVNCKHRHSAYVPGYTDLTPPEPDPGNAGYKATQKQRYLEREIRASKRMEEAALTEPAKLEARQRTRAYQAKLRDHIAEHDLPRKRNRERVAKPGGLVSADLTPVRNAEVIAITER</sequence>
<dbReference type="EMBL" id="LT629765">
    <property type="protein sequence ID" value="SDR76691.1"/>
    <property type="molecule type" value="Genomic_DNA"/>
</dbReference>
<dbReference type="InterPro" id="IPR009319">
    <property type="entry name" value="Phage_A118_VSP1"/>
</dbReference>
<dbReference type="Pfam" id="PF06152">
    <property type="entry name" value="Phage_min_cap2"/>
    <property type="match status" value="1"/>
</dbReference>
<dbReference type="STRING" id="1203190.GCA_000312345_00471"/>
<dbReference type="GO" id="GO:0005198">
    <property type="term" value="F:structural molecule activity"/>
    <property type="evidence" value="ECO:0007669"/>
    <property type="project" value="InterPro"/>
</dbReference>
<evidence type="ECO:0000313" key="2">
    <source>
        <dbReference type="Proteomes" id="UP000182237"/>
    </source>
</evidence>
<dbReference type="Proteomes" id="UP000182237">
    <property type="component" value="Chromosome I"/>
</dbReference>
<accession>A0A1H1LQ63</accession>